<dbReference type="AlphaFoldDB" id="A0A840Q926"/>
<gene>
    <name evidence="1" type="ORF">BJ970_002479</name>
</gene>
<reference evidence="1 2" key="1">
    <citation type="submission" date="2020-08" db="EMBL/GenBank/DDBJ databases">
        <title>Sequencing the genomes of 1000 actinobacteria strains.</title>
        <authorList>
            <person name="Klenk H.-P."/>
        </authorList>
    </citation>
    <scope>NUCLEOTIDE SEQUENCE [LARGE SCALE GENOMIC DNA]</scope>
    <source>
        <strain evidence="1 2">DSM 45584</strain>
    </source>
</reference>
<name>A0A840Q926_9PSEU</name>
<sequence>MLLSFGFCFGPLGEVLADRLADLSPHDGGLDG</sequence>
<keyword evidence="2" id="KW-1185">Reference proteome</keyword>
<protein>
    <submittedName>
        <fullName evidence="1">Uncharacterized protein</fullName>
    </submittedName>
</protein>
<evidence type="ECO:0000313" key="1">
    <source>
        <dbReference type="EMBL" id="MBB5154945.1"/>
    </source>
</evidence>
<dbReference type="Proteomes" id="UP000584374">
    <property type="component" value="Unassembled WGS sequence"/>
</dbReference>
<organism evidence="1 2">
    <name type="scientific">Saccharopolyspora phatthalungensis</name>
    <dbReference type="NCBI Taxonomy" id="664693"/>
    <lineage>
        <taxon>Bacteria</taxon>
        <taxon>Bacillati</taxon>
        <taxon>Actinomycetota</taxon>
        <taxon>Actinomycetes</taxon>
        <taxon>Pseudonocardiales</taxon>
        <taxon>Pseudonocardiaceae</taxon>
        <taxon>Saccharopolyspora</taxon>
    </lineage>
</organism>
<proteinExistence type="predicted"/>
<dbReference type="EMBL" id="JACHIW010000001">
    <property type="protein sequence ID" value="MBB5154945.1"/>
    <property type="molecule type" value="Genomic_DNA"/>
</dbReference>
<evidence type="ECO:0000313" key="2">
    <source>
        <dbReference type="Proteomes" id="UP000584374"/>
    </source>
</evidence>
<accession>A0A840Q926</accession>
<comment type="caution">
    <text evidence="1">The sequence shown here is derived from an EMBL/GenBank/DDBJ whole genome shotgun (WGS) entry which is preliminary data.</text>
</comment>